<gene>
    <name evidence="5" type="ORF">PT974_00013</name>
</gene>
<evidence type="ECO:0000256" key="3">
    <source>
        <dbReference type="ARBA" id="ARBA00022691"/>
    </source>
</evidence>
<evidence type="ECO:0000256" key="2">
    <source>
        <dbReference type="ARBA" id="ARBA00022679"/>
    </source>
</evidence>
<protein>
    <submittedName>
        <fullName evidence="5">O-methyltransferase sol2</fullName>
    </submittedName>
</protein>
<evidence type="ECO:0000259" key="4">
    <source>
        <dbReference type="Pfam" id="PF00891"/>
    </source>
</evidence>
<dbReference type="InterPro" id="IPR001077">
    <property type="entry name" value="COMT_C"/>
</dbReference>
<keyword evidence="6" id="KW-1185">Reference proteome</keyword>
<dbReference type="InterPro" id="IPR036390">
    <property type="entry name" value="WH_DNA-bd_sf"/>
</dbReference>
<dbReference type="InterPro" id="IPR016461">
    <property type="entry name" value="COMT-like"/>
</dbReference>
<dbReference type="Gene3D" id="1.10.10.10">
    <property type="entry name" value="Winged helix-like DNA-binding domain superfamily/Winged helix DNA-binding domain"/>
    <property type="match status" value="1"/>
</dbReference>
<dbReference type="PROSITE" id="PS51683">
    <property type="entry name" value="SAM_OMT_II"/>
    <property type="match status" value="1"/>
</dbReference>
<evidence type="ECO:0000256" key="1">
    <source>
        <dbReference type="ARBA" id="ARBA00022603"/>
    </source>
</evidence>
<dbReference type="PANTHER" id="PTHR43712">
    <property type="entry name" value="PUTATIVE (AFU_ORTHOLOGUE AFUA_4G14580)-RELATED"/>
    <property type="match status" value="1"/>
</dbReference>
<dbReference type="InterPro" id="IPR036388">
    <property type="entry name" value="WH-like_DNA-bd_sf"/>
</dbReference>
<evidence type="ECO:0000313" key="5">
    <source>
        <dbReference type="EMBL" id="KAK5997658.1"/>
    </source>
</evidence>
<dbReference type="CDD" id="cd02440">
    <property type="entry name" value="AdoMet_MTases"/>
    <property type="match status" value="1"/>
</dbReference>
<dbReference type="PANTHER" id="PTHR43712:SF5">
    <property type="entry name" value="O-METHYLTRANSFERASE ASQN-RELATED"/>
    <property type="match status" value="1"/>
</dbReference>
<evidence type="ECO:0000313" key="6">
    <source>
        <dbReference type="Proteomes" id="UP001338125"/>
    </source>
</evidence>
<comment type="caution">
    <text evidence="5">The sequence shown here is derived from an EMBL/GenBank/DDBJ whole genome shotgun (WGS) entry which is preliminary data.</text>
</comment>
<dbReference type="Proteomes" id="UP001338125">
    <property type="component" value="Unassembled WGS sequence"/>
</dbReference>
<name>A0ABR0SZP9_9HYPO</name>
<keyword evidence="2" id="KW-0808">Transferase</keyword>
<dbReference type="InterPro" id="IPR029063">
    <property type="entry name" value="SAM-dependent_MTases_sf"/>
</dbReference>
<keyword evidence="3" id="KW-0949">S-adenosyl-L-methionine</keyword>
<keyword evidence="1" id="KW-0489">Methyltransferase</keyword>
<dbReference type="Gene3D" id="3.40.50.150">
    <property type="entry name" value="Vaccinia Virus protein VP39"/>
    <property type="match status" value="1"/>
</dbReference>
<accession>A0ABR0SZP9</accession>
<dbReference type="SUPFAM" id="SSF46785">
    <property type="entry name" value="Winged helix' DNA-binding domain"/>
    <property type="match status" value="1"/>
</dbReference>
<dbReference type="SUPFAM" id="SSF53335">
    <property type="entry name" value="S-adenosyl-L-methionine-dependent methyltransferases"/>
    <property type="match status" value="1"/>
</dbReference>
<dbReference type="Pfam" id="PF00891">
    <property type="entry name" value="Methyltransf_2"/>
    <property type="match status" value="1"/>
</dbReference>
<proteinExistence type="predicted"/>
<organism evidence="5 6">
    <name type="scientific">Cladobotryum mycophilum</name>
    <dbReference type="NCBI Taxonomy" id="491253"/>
    <lineage>
        <taxon>Eukaryota</taxon>
        <taxon>Fungi</taxon>
        <taxon>Dikarya</taxon>
        <taxon>Ascomycota</taxon>
        <taxon>Pezizomycotina</taxon>
        <taxon>Sordariomycetes</taxon>
        <taxon>Hypocreomycetidae</taxon>
        <taxon>Hypocreales</taxon>
        <taxon>Hypocreaceae</taxon>
        <taxon>Cladobotryum</taxon>
    </lineage>
</organism>
<sequence length="420" mass="47432">MAVSKRQSLRLPVKLSSKLKGSSATLRKTVLRSPTLQHLPPHPENNEYDAIRNDLNQAAQDLSMLASGPLQWIRTFCCCHHDLAAWQVALRFKYFAIVPLDYPISVKEMAAAAKMDQDRLRRVMQFLTTQRCFQELDGDRFEHTALSAFIAKNKDIEQCFAFEADEMFEAASLTATSIEKTPYTSDAKDSAFNLRFGTSPYVWYAENPERGSRFASAMAGYVQMNRDTAELRERFPWASLGGKKVVDVGGGSGHVSIYLATAFPKLSFVVQDVNTVMLEQGPKRVDFSPVKDRVSFMQYSFYEPQPITDAGLFFLRQVIHNYPDDICVKIFQSFVPAMEKSAPGTNLLINDMLLPPPNTEKKVEEYHLRQIDIHMLNGYAAKQRTLAEFTTLLKAADPRFEVVHVHGKGIMGLIEVKLSQ</sequence>
<reference evidence="5 6" key="1">
    <citation type="submission" date="2024-01" db="EMBL/GenBank/DDBJ databases">
        <title>Complete genome of Cladobotryum mycophilum ATHUM6906.</title>
        <authorList>
            <person name="Christinaki A.C."/>
            <person name="Myridakis A.I."/>
            <person name="Kouvelis V.N."/>
        </authorList>
    </citation>
    <scope>NUCLEOTIDE SEQUENCE [LARGE SCALE GENOMIC DNA]</scope>
    <source>
        <strain evidence="5 6">ATHUM6906</strain>
    </source>
</reference>
<feature type="domain" description="O-methyltransferase C-terminal" evidence="4">
    <location>
        <begin position="188"/>
        <end position="396"/>
    </location>
</feature>
<dbReference type="EMBL" id="JAVFKD010000001">
    <property type="protein sequence ID" value="KAK5997658.1"/>
    <property type="molecule type" value="Genomic_DNA"/>
</dbReference>